<evidence type="ECO:0000256" key="4">
    <source>
        <dbReference type="ARBA" id="ARBA00022679"/>
    </source>
</evidence>
<dbReference type="InterPro" id="IPR036804">
    <property type="entry name" value="CheR_N_sf"/>
</dbReference>
<evidence type="ECO:0000259" key="6">
    <source>
        <dbReference type="PROSITE" id="PS50123"/>
    </source>
</evidence>
<dbReference type="Proteomes" id="UP000779809">
    <property type="component" value="Unassembled WGS sequence"/>
</dbReference>
<keyword evidence="5" id="KW-0949">S-adenosyl-L-methionine</keyword>
<name>A0A932A8J4_9BACT</name>
<dbReference type="SMART" id="SM00138">
    <property type="entry name" value="MeTrc"/>
    <property type="match status" value="1"/>
</dbReference>
<evidence type="ECO:0000256" key="3">
    <source>
        <dbReference type="ARBA" id="ARBA00022603"/>
    </source>
</evidence>
<feature type="domain" description="CheR-type methyltransferase" evidence="6">
    <location>
        <begin position="11"/>
        <end position="307"/>
    </location>
</feature>
<dbReference type="Gene3D" id="3.40.50.150">
    <property type="entry name" value="Vaccinia Virus protein VP39"/>
    <property type="match status" value="1"/>
</dbReference>
<dbReference type="Gene3D" id="1.10.155.10">
    <property type="entry name" value="Chemotaxis receptor methyltransferase CheR, N-terminal domain"/>
    <property type="match status" value="1"/>
</dbReference>
<evidence type="ECO:0000313" key="7">
    <source>
        <dbReference type="EMBL" id="MBI2678694.1"/>
    </source>
</evidence>
<dbReference type="SUPFAM" id="SSF47757">
    <property type="entry name" value="Chemotaxis receptor methyltransferase CheR, N-terminal domain"/>
    <property type="match status" value="1"/>
</dbReference>
<dbReference type="PANTHER" id="PTHR24422">
    <property type="entry name" value="CHEMOTAXIS PROTEIN METHYLTRANSFERASE"/>
    <property type="match status" value="1"/>
</dbReference>
<evidence type="ECO:0000256" key="1">
    <source>
        <dbReference type="ARBA" id="ARBA00001541"/>
    </source>
</evidence>
<dbReference type="EC" id="2.1.1.80" evidence="2"/>
<dbReference type="EMBL" id="JACPNR010000009">
    <property type="protein sequence ID" value="MBI2678694.1"/>
    <property type="molecule type" value="Genomic_DNA"/>
</dbReference>
<comment type="caution">
    <text evidence="7">The sequence shown here is derived from an EMBL/GenBank/DDBJ whole genome shotgun (WGS) entry which is preliminary data.</text>
</comment>
<dbReference type="AlphaFoldDB" id="A0A932A8J4"/>
<evidence type="ECO:0000256" key="2">
    <source>
        <dbReference type="ARBA" id="ARBA00012534"/>
    </source>
</evidence>
<protein>
    <recommendedName>
        <fullName evidence="2">protein-glutamate O-methyltransferase</fullName>
        <ecNumber evidence="2">2.1.1.80</ecNumber>
    </recommendedName>
</protein>
<organism evidence="7 8">
    <name type="scientific">Candidatus Korobacter versatilis</name>
    <dbReference type="NCBI Taxonomy" id="658062"/>
    <lineage>
        <taxon>Bacteria</taxon>
        <taxon>Pseudomonadati</taxon>
        <taxon>Acidobacteriota</taxon>
        <taxon>Terriglobia</taxon>
        <taxon>Terriglobales</taxon>
        <taxon>Candidatus Korobacteraceae</taxon>
        <taxon>Candidatus Korobacter</taxon>
    </lineage>
</organism>
<dbReference type="PROSITE" id="PS50123">
    <property type="entry name" value="CHER"/>
    <property type="match status" value="1"/>
</dbReference>
<dbReference type="InterPro" id="IPR050903">
    <property type="entry name" value="Bact_Chemotaxis_MeTrfase"/>
</dbReference>
<dbReference type="InterPro" id="IPR022641">
    <property type="entry name" value="CheR_N"/>
</dbReference>
<gene>
    <name evidence="7" type="ORF">HYX28_07910</name>
</gene>
<dbReference type="PIRSF" id="PIRSF000410">
    <property type="entry name" value="CheR"/>
    <property type="match status" value="1"/>
</dbReference>
<evidence type="ECO:0000313" key="8">
    <source>
        <dbReference type="Proteomes" id="UP000779809"/>
    </source>
</evidence>
<dbReference type="PRINTS" id="PR00996">
    <property type="entry name" value="CHERMTFRASE"/>
</dbReference>
<keyword evidence="4" id="KW-0808">Transferase</keyword>
<dbReference type="InterPro" id="IPR022642">
    <property type="entry name" value="CheR_C"/>
</dbReference>
<accession>A0A932A8J4</accession>
<dbReference type="Pfam" id="PF01739">
    <property type="entry name" value="CheR"/>
    <property type="match status" value="2"/>
</dbReference>
<evidence type="ECO:0000256" key="5">
    <source>
        <dbReference type="ARBA" id="ARBA00022691"/>
    </source>
</evidence>
<proteinExistence type="predicted"/>
<reference evidence="7" key="1">
    <citation type="submission" date="2020-07" db="EMBL/GenBank/DDBJ databases">
        <title>Huge and variable diversity of episymbiotic CPR bacteria and DPANN archaea in groundwater ecosystems.</title>
        <authorList>
            <person name="He C.Y."/>
            <person name="Keren R."/>
            <person name="Whittaker M."/>
            <person name="Farag I.F."/>
            <person name="Doudna J."/>
            <person name="Cate J.H.D."/>
            <person name="Banfield J.F."/>
        </authorList>
    </citation>
    <scope>NUCLEOTIDE SEQUENCE</scope>
    <source>
        <strain evidence="7">NC_groundwater_580_Pr5_B-0.1um_64_19</strain>
    </source>
</reference>
<dbReference type="Pfam" id="PF03705">
    <property type="entry name" value="CheR_N"/>
    <property type="match status" value="1"/>
</dbReference>
<dbReference type="GO" id="GO:0032259">
    <property type="term" value="P:methylation"/>
    <property type="evidence" value="ECO:0007669"/>
    <property type="project" value="UniProtKB-KW"/>
</dbReference>
<comment type="catalytic activity">
    <reaction evidence="1">
        <text>L-glutamyl-[protein] + S-adenosyl-L-methionine = [protein]-L-glutamate 5-O-methyl ester + S-adenosyl-L-homocysteine</text>
        <dbReference type="Rhea" id="RHEA:24452"/>
        <dbReference type="Rhea" id="RHEA-COMP:10208"/>
        <dbReference type="Rhea" id="RHEA-COMP:10311"/>
        <dbReference type="ChEBI" id="CHEBI:29973"/>
        <dbReference type="ChEBI" id="CHEBI:57856"/>
        <dbReference type="ChEBI" id="CHEBI:59789"/>
        <dbReference type="ChEBI" id="CHEBI:82795"/>
        <dbReference type="EC" id="2.1.1.80"/>
    </reaction>
</comment>
<dbReference type="InterPro" id="IPR026024">
    <property type="entry name" value="Chemotaxis_MeTrfase_CheR"/>
</dbReference>
<dbReference type="InterPro" id="IPR029063">
    <property type="entry name" value="SAM-dependent_MTases_sf"/>
</dbReference>
<dbReference type="SUPFAM" id="SSF53335">
    <property type="entry name" value="S-adenosyl-L-methionine-dependent methyltransferases"/>
    <property type="match status" value="1"/>
</dbReference>
<dbReference type="PANTHER" id="PTHR24422:SF10">
    <property type="entry name" value="CHEMOTAXIS PROTEIN METHYLTRANSFERASE 2"/>
    <property type="match status" value="1"/>
</dbReference>
<dbReference type="InterPro" id="IPR000780">
    <property type="entry name" value="CheR_MeTrfase"/>
</dbReference>
<keyword evidence="3" id="KW-0489">Methyltransferase</keyword>
<dbReference type="GO" id="GO:0008983">
    <property type="term" value="F:protein-glutamate O-methyltransferase activity"/>
    <property type="evidence" value="ECO:0007669"/>
    <property type="project" value="UniProtKB-EC"/>
</dbReference>
<sequence length="309" mass="36658">MQHWREAMATTPSLQIQLTEPELKLLQTLIYQECGMYFDERRVHFLQDRLQRRLKATGLESFYRYYQLLTSREGKSELSALLENLTVNETSFFRNKPQLDLFHKNTLEEILQRKTERRDWSLRVWSAGCSTGQEPYTLAMLICDALAYYYLRNPLPFEMPSPKPLIPPPWRVEILASDINYSVLRAAQEAVYPENHMEPVDYTYRLRYFDKGGDKYSIKKAVKDLVHFDFHNLKTEFLPQRNDVIFCRNVMIYFDEAEQKRLVDKFYRCLNREGYLFVGHAESLFGLTDKFKMIHVNNGTAYQRIEAAP</sequence>